<dbReference type="RefSeq" id="XP_001272713.1">
    <property type="nucleotide sequence ID" value="XM_001272712.1"/>
</dbReference>
<feature type="compositionally biased region" description="Acidic residues" evidence="1">
    <location>
        <begin position="85"/>
        <end position="97"/>
    </location>
</feature>
<feature type="compositionally biased region" description="Polar residues" evidence="1">
    <location>
        <begin position="42"/>
        <end position="56"/>
    </location>
</feature>
<sequence length="658" mass="72774">MGRGDESSTTAKSTQEQFRTPDKPPLTSSSTTSKARKDISSAKRQSGTPISSGRTSKSWKRSLLSGEQPTLTQIDFVTPRSQNLESDDDDDDLDYIDDAPHDDTVNSCQVIELDDDLDGDTGYRPDSHSRARRSGGAMNRQNAEGKSSRMRRSLGQANSSEKRSRGRKSTDSVAINKKRTDKSRKDKTLTQMDYVRRYLKIEPDDEVKLEYTYMTPKVNKGQTMKGTSSRDLKSGSANVQKISSSIKKRKLQDDDEEEEDSRALLVLAQTQGKRLLKEEPKTPQKPRRSEVPSSQSPESPGVAFISSSQFRDATRSPLRLARTNTFTQSIKDEIPDSNETAESLKQISMVESTLPPPIVPESSLSFELGGDDEVPFDFKATQLKSATEASASALEIERELDKPPPSTERTVVYETDAETDYSDNEQSTVAGPRYEMVLAHDADQAVEDGDEGPENDSQTLPPPIMHSSSDDERSLLQTELNLSSDASICYQRRHPATQFPSEPIPTLSTQKLAELFPQESSLQQTLTETSRIKPSLLRRQTLVDPFLHTQTQSQTQDLVKDSTEIVLESSPVARPRDYASEADPVLPAHPAQGVVQVESSQPVDRLKQRADPIQDSGPKGLLSRSQLLTSSVMESVPVPGFWMGSQDSVGQPYSLPDT</sequence>
<evidence type="ECO:0000256" key="1">
    <source>
        <dbReference type="SAM" id="MobiDB-lite"/>
    </source>
</evidence>
<dbReference type="KEGG" id="act:ACLA_089790"/>
<keyword evidence="3" id="KW-1185">Reference proteome</keyword>
<feature type="region of interest" description="Disordered" evidence="1">
    <location>
        <begin position="639"/>
        <end position="658"/>
    </location>
</feature>
<dbReference type="OrthoDB" id="73788at2759"/>
<organism evidence="2 3">
    <name type="scientific">Aspergillus clavatus (strain ATCC 1007 / CBS 513.65 / DSM 816 / NCTC 3887 / NRRL 1 / QM 1276 / 107)</name>
    <dbReference type="NCBI Taxonomy" id="344612"/>
    <lineage>
        <taxon>Eukaryota</taxon>
        <taxon>Fungi</taxon>
        <taxon>Dikarya</taxon>
        <taxon>Ascomycota</taxon>
        <taxon>Pezizomycotina</taxon>
        <taxon>Eurotiomycetes</taxon>
        <taxon>Eurotiomycetidae</taxon>
        <taxon>Eurotiales</taxon>
        <taxon>Aspergillaceae</taxon>
        <taxon>Aspergillus</taxon>
        <taxon>Aspergillus subgen. Fumigati</taxon>
    </lineage>
</organism>
<protein>
    <submittedName>
        <fullName evidence="2">Uncharacterized protein</fullName>
    </submittedName>
</protein>
<feature type="compositionally biased region" description="Low complexity" evidence="1">
    <location>
        <begin position="291"/>
        <end position="300"/>
    </location>
</feature>
<gene>
    <name evidence="2" type="ORF">ACLA_089790</name>
</gene>
<dbReference type="AlphaFoldDB" id="A1CEI8"/>
<feature type="compositionally biased region" description="Polar residues" evidence="1">
    <location>
        <begin position="7"/>
        <end position="18"/>
    </location>
</feature>
<feature type="region of interest" description="Disordered" evidence="1">
    <location>
        <begin position="214"/>
        <end position="324"/>
    </location>
</feature>
<dbReference type="OMA" id="FWMGSQD"/>
<proteinExistence type="predicted"/>
<dbReference type="Proteomes" id="UP000006701">
    <property type="component" value="Unassembled WGS sequence"/>
</dbReference>
<feature type="region of interest" description="Disordered" evidence="1">
    <location>
        <begin position="598"/>
        <end position="626"/>
    </location>
</feature>
<feature type="compositionally biased region" description="Basic and acidic residues" evidence="1">
    <location>
        <begin position="275"/>
        <end position="290"/>
    </location>
</feature>
<feature type="compositionally biased region" description="Polar residues" evidence="1">
    <location>
        <begin position="234"/>
        <end position="245"/>
    </location>
</feature>
<feature type="region of interest" description="Disordered" evidence="1">
    <location>
        <begin position="1"/>
        <end position="191"/>
    </location>
</feature>
<dbReference type="GeneID" id="4705353"/>
<feature type="region of interest" description="Disordered" evidence="1">
    <location>
        <begin position="387"/>
        <end position="428"/>
    </location>
</feature>
<dbReference type="VEuPathDB" id="FungiDB:ACLA_089790"/>
<evidence type="ECO:0000313" key="3">
    <source>
        <dbReference type="Proteomes" id="UP000006701"/>
    </source>
</evidence>
<evidence type="ECO:0000313" key="2">
    <source>
        <dbReference type="EMBL" id="EAW11287.1"/>
    </source>
</evidence>
<feature type="compositionally biased region" description="Polar residues" evidence="1">
    <location>
        <begin position="65"/>
        <end position="84"/>
    </location>
</feature>
<dbReference type="HOGENOM" id="CLU_422738_0_0_1"/>
<feature type="compositionally biased region" description="Polar residues" evidence="1">
    <location>
        <begin position="645"/>
        <end position="658"/>
    </location>
</feature>
<name>A1CEI8_ASPCL</name>
<reference evidence="2 3" key="1">
    <citation type="journal article" date="2008" name="PLoS Genet.">
        <title>Genomic islands in the pathogenic filamentous fungus Aspergillus fumigatus.</title>
        <authorList>
            <person name="Fedorova N.D."/>
            <person name="Khaldi N."/>
            <person name="Joardar V.S."/>
            <person name="Maiti R."/>
            <person name="Amedeo P."/>
            <person name="Anderson M.J."/>
            <person name="Crabtree J."/>
            <person name="Silva J.C."/>
            <person name="Badger J.H."/>
            <person name="Albarraq A."/>
            <person name="Angiuoli S."/>
            <person name="Bussey H."/>
            <person name="Bowyer P."/>
            <person name="Cotty P.J."/>
            <person name="Dyer P.S."/>
            <person name="Egan A."/>
            <person name="Galens K."/>
            <person name="Fraser-Liggett C.M."/>
            <person name="Haas B.J."/>
            <person name="Inman J.M."/>
            <person name="Kent R."/>
            <person name="Lemieux S."/>
            <person name="Malavazi I."/>
            <person name="Orvis J."/>
            <person name="Roemer T."/>
            <person name="Ronning C.M."/>
            <person name="Sundaram J.P."/>
            <person name="Sutton G."/>
            <person name="Turner G."/>
            <person name="Venter J.C."/>
            <person name="White O.R."/>
            <person name="Whitty B.R."/>
            <person name="Youngman P."/>
            <person name="Wolfe K.H."/>
            <person name="Goldman G.H."/>
            <person name="Wortman J.R."/>
            <person name="Jiang B."/>
            <person name="Denning D.W."/>
            <person name="Nierman W.C."/>
        </authorList>
    </citation>
    <scope>NUCLEOTIDE SEQUENCE [LARGE SCALE GENOMIC DNA]</scope>
    <source>
        <strain evidence="3">ATCC 1007 / CBS 513.65 / DSM 816 / NCTC 3887 / NRRL 1</strain>
    </source>
</reference>
<accession>A1CEI8</accession>
<dbReference type="eggNOG" id="ENOG502T3TM">
    <property type="taxonomic scope" value="Eukaryota"/>
</dbReference>
<dbReference type="EMBL" id="DS027052">
    <property type="protein sequence ID" value="EAW11287.1"/>
    <property type="molecule type" value="Genomic_DNA"/>
</dbReference>
<feature type="region of interest" description="Disordered" evidence="1">
    <location>
        <begin position="446"/>
        <end position="472"/>
    </location>
</feature>